<feature type="signal peptide" evidence="7">
    <location>
        <begin position="1"/>
        <end position="26"/>
    </location>
</feature>
<evidence type="ECO:0000256" key="3">
    <source>
        <dbReference type="ARBA" id="ARBA00022729"/>
    </source>
</evidence>
<keyword evidence="3 7" id="KW-0732">Signal</keyword>
<sequence>MRTPVRVGVFAVALSAVALTAPAAHAAPGDDGTVKIHDVSTGEEQRRNEPHVCDFYLDAFGFDAGQQVDWRIEVWAPTAGTKGETVLSDSLVLDASGHGRTEDLSLPDGHYKLFWNFDGEKGSAKHKVFWSDCEGGKESEEPGGTPSASASASASAPAASEPATSVSASSSAVPVAESSAQGGSGDLAETGSGAPVGLLAGAAAALLAVGGFLMFRRRRSAA</sequence>
<dbReference type="PROSITE" id="PS50847">
    <property type="entry name" value="GRAM_POS_ANCHORING"/>
    <property type="match status" value="1"/>
</dbReference>
<feature type="domain" description="Gram-positive cocci surface proteins LPxTG" evidence="8">
    <location>
        <begin position="187"/>
        <end position="222"/>
    </location>
</feature>
<gene>
    <name evidence="9" type="ORF">CD934_19705</name>
</gene>
<keyword evidence="2" id="KW-0964">Secreted</keyword>
<dbReference type="KEGG" id="sast:CD934_19705"/>
<dbReference type="Proteomes" id="UP000316215">
    <property type="component" value="Chromosome"/>
</dbReference>
<evidence type="ECO:0000256" key="2">
    <source>
        <dbReference type="ARBA" id="ARBA00022525"/>
    </source>
</evidence>
<evidence type="ECO:0000313" key="9">
    <source>
        <dbReference type="EMBL" id="QDI70666.1"/>
    </source>
</evidence>
<feature type="compositionally biased region" description="Low complexity" evidence="5">
    <location>
        <begin position="145"/>
        <end position="170"/>
    </location>
</feature>
<name>A0A514JTG1_9ACTN</name>
<evidence type="ECO:0000256" key="7">
    <source>
        <dbReference type="SAM" id="SignalP"/>
    </source>
</evidence>
<evidence type="ECO:0000256" key="4">
    <source>
        <dbReference type="ARBA" id="ARBA00023088"/>
    </source>
</evidence>
<feature type="region of interest" description="Disordered" evidence="5">
    <location>
        <begin position="134"/>
        <end position="170"/>
    </location>
</feature>
<evidence type="ECO:0000256" key="6">
    <source>
        <dbReference type="SAM" id="Phobius"/>
    </source>
</evidence>
<evidence type="ECO:0000256" key="5">
    <source>
        <dbReference type="SAM" id="MobiDB-lite"/>
    </source>
</evidence>
<keyword evidence="4" id="KW-0572">Peptidoglycan-anchor</keyword>
<keyword evidence="6" id="KW-0472">Membrane</keyword>
<evidence type="ECO:0000259" key="8">
    <source>
        <dbReference type="PROSITE" id="PS50847"/>
    </source>
</evidence>
<feature type="chain" id="PRO_5021770195" description="Gram-positive cocci surface proteins LPxTG domain-containing protein" evidence="7">
    <location>
        <begin position="27"/>
        <end position="222"/>
    </location>
</feature>
<proteinExistence type="predicted"/>
<protein>
    <recommendedName>
        <fullName evidence="8">Gram-positive cocci surface proteins LPxTG domain-containing protein</fullName>
    </recommendedName>
</protein>
<dbReference type="InterPro" id="IPR019931">
    <property type="entry name" value="LPXTG_anchor"/>
</dbReference>
<evidence type="ECO:0000256" key="1">
    <source>
        <dbReference type="ARBA" id="ARBA00022512"/>
    </source>
</evidence>
<dbReference type="NCBIfam" id="TIGR01167">
    <property type="entry name" value="LPXTG_anchor"/>
    <property type="match status" value="1"/>
</dbReference>
<keyword evidence="6" id="KW-0812">Transmembrane</keyword>
<evidence type="ECO:0000313" key="10">
    <source>
        <dbReference type="Proteomes" id="UP000316215"/>
    </source>
</evidence>
<keyword evidence="10" id="KW-1185">Reference proteome</keyword>
<dbReference type="EMBL" id="CP022310">
    <property type="protein sequence ID" value="QDI70666.1"/>
    <property type="molecule type" value="Genomic_DNA"/>
</dbReference>
<reference evidence="9 10" key="1">
    <citation type="submission" date="2017-07" db="EMBL/GenBank/DDBJ databases">
        <title>The Complete Genome of Streptomyces asterosporus-ZSY.</title>
        <authorList>
            <person name="Zhang S."/>
        </authorList>
    </citation>
    <scope>NUCLEOTIDE SEQUENCE [LARGE SCALE GENOMIC DNA]</scope>
    <source>
        <strain evidence="9 10">DSM 41452</strain>
    </source>
</reference>
<organism evidence="9 10">
    <name type="scientific">Streptomyces calvus</name>
    <dbReference type="NCBI Taxonomy" id="67282"/>
    <lineage>
        <taxon>Bacteria</taxon>
        <taxon>Bacillati</taxon>
        <taxon>Actinomycetota</taxon>
        <taxon>Actinomycetes</taxon>
        <taxon>Kitasatosporales</taxon>
        <taxon>Streptomycetaceae</taxon>
        <taxon>Streptomyces</taxon>
    </lineage>
</organism>
<dbReference type="AlphaFoldDB" id="A0A514JTG1"/>
<feature type="transmembrane region" description="Helical" evidence="6">
    <location>
        <begin position="196"/>
        <end position="215"/>
    </location>
</feature>
<dbReference type="RefSeq" id="WP_142232716.1">
    <property type="nucleotide sequence ID" value="NZ_CP022310.1"/>
</dbReference>
<keyword evidence="6" id="KW-1133">Transmembrane helix</keyword>
<accession>A0A514JTG1</accession>
<keyword evidence="1" id="KW-0134">Cell wall</keyword>